<name>A0A1M6QC15_9FIRM</name>
<gene>
    <name evidence="1" type="ORF">SAMN02745123_00951</name>
</gene>
<dbReference type="AlphaFoldDB" id="A0A1M6QC15"/>
<evidence type="ECO:0000313" key="1">
    <source>
        <dbReference type="EMBL" id="SHK17670.1"/>
    </source>
</evidence>
<organism evidence="1 2">
    <name type="scientific">Desulforamulus aeronauticus DSM 10349</name>
    <dbReference type="NCBI Taxonomy" id="1121421"/>
    <lineage>
        <taxon>Bacteria</taxon>
        <taxon>Bacillati</taxon>
        <taxon>Bacillota</taxon>
        <taxon>Clostridia</taxon>
        <taxon>Eubacteriales</taxon>
        <taxon>Peptococcaceae</taxon>
        <taxon>Desulforamulus</taxon>
    </lineage>
</organism>
<evidence type="ECO:0000313" key="2">
    <source>
        <dbReference type="Proteomes" id="UP000183997"/>
    </source>
</evidence>
<reference evidence="2" key="1">
    <citation type="submission" date="2016-11" db="EMBL/GenBank/DDBJ databases">
        <authorList>
            <person name="Varghese N."/>
            <person name="Submissions S."/>
        </authorList>
    </citation>
    <scope>NUCLEOTIDE SEQUENCE [LARGE SCALE GENOMIC DNA]</scope>
    <source>
        <strain evidence="2">DSM 10349</strain>
    </source>
</reference>
<keyword evidence="2" id="KW-1185">Reference proteome</keyword>
<dbReference type="EMBL" id="FRAR01000008">
    <property type="protein sequence ID" value="SHK17670.1"/>
    <property type="molecule type" value="Genomic_DNA"/>
</dbReference>
<dbReference type="STRING" id="1121421.SAMN02745123_00951"/>
<dbReference type="Proteomes" id="UP000183997">
    <property type="component" value="Unassembled WGS sequence"/>
</dbReference>
<proteinExistence type="predicted"/>
<protein>
    <submittedName>
        <fullName evidence="1">Uncharacterized protein</fullName>
    </submittedName>
</protein>
<accession>A0A1M6QC15</accession>
<sequence>MLRKVLNFFYNRRWELIFSTQDMQKYFSIRGKLMNNGIPSRTDFIDPSRKSSGRGGYAHNLIVTYNIYVRVNVIHRANEIIFHDK</sequence>